<name>A0A5P2QRG9_9RHOB</name>
<dbReference type="Pfam" id="PF01527">
    <property type="entry name" value="HTH_Tnp_1"/>
    <property type="match status" value="1"/>
</dbReference>
<dbReference type="Gene3D" id="1.10.10.60">
    <property type="entry name" value="Homeodomain-like"/>
    <property type="match status" value="1"/>
</dbReference>
<proteinExistence type="predicted"/>
<dbReference type="InterPro" id="IPR009057">
    <property type="entry name" value="Homeodomain-like_sf"/>
</dbReference>
<gene>
    <name evidence="1" type="ORF">FOB51_08415</name>
</gene>
<dbReference type="EMBL" id="CP044081">
    <property type="protein sequence ID" value="QEU08019.1"/>
    <property type="molecule type" value="Genomic_DNA"/>
</dbReference>
<organism evidence="1 2">
    <name type="scientific">Paracoccus yeei</name>
    <dbReference type="NCBI Taxonomy" id="147645"/>
    <lineage>
        <taxon>Bacteria</taxon>
        <taxon>Pseudomonadati</taxon>
        <taxon>Pseudomonadota</taxon>
        <taxon>Alphaproteobacteria</taxon>
        <taxon>Rhodobacterales</taxon>
        <taxon>Paracoccaceae</taxon>
        <taxon>Paracoccus</taxon>
    </lineage>
</organism>
<evidence type="ECO:0000313" key="2">
    <source>
        <dbReference type="Proteomes" id="UP000324507"/>
    </source>
</evidence>
<protein>
    <submittedName>
        <fullName evidence="1">Transposase</fullName>
    </submittedName>
</protein>
<dbReference type="Proteomes" id="UP000324507">
    <property type="component" value="Chromosome"/>
</dbReference>
<dbReference type="SUPFAM" id="SSF46689">
    <property type="entry name" value="Homeodomain-like"/>
    <property type="match status" value="1"/>
</dbReference>
<dbReference type="InterPro" id="IPR002514">
    <property type="entry name" value="Transposase_8"/>
</dbReference>
<dbReference type="AlphaFoldDB" id="A0A5P2QRG9"/>
<accession>A0A5P2QRG9</accession>
<dbReference type="GO" id="GO:0003677">
    <property type="term" value="F:DNA binding"/>
    <property type="evidence" value="ECO:0007669"/>
    <property type="project" value="InterPro"/>
</dbReference>
<sequence>MRNGNRPTPEFRREAVRLALTSGRPRREIAEDLGIGLSTLTRWLGQERDASEPSEAPVDLHAELKRLRRENAVLKQERDILKKAAAFFAKEGNR</sequence>
<reference evidence="1 2" key="1">
    <citation type="submission" date="2019-09" db="EMBL/GenBank/DDBJ databases">
        <title>FDA dAtabase for Regulatory Grade micrObial Sequences (FDA-ARGOS): Supporting development and validation of Infectious Disease Dx tests.</title>
        <authorList>
            <person name="Sciortino C."/>
            <person name="Tallon L."/>
            <person name="Sadzewicz L."/>
            <person name="Vavikolanu K."/>
            <person name="Mehta A."/>
            <person name="Aluvathingal J."/>
            <person name="Nadendla S."/>
            <person name="Nandy P."/>
            <person name="Geyer C."/>
            <person name="Yan Y."/>
            <person name="Sichtig H."/>
        </authorList>
    </citation>
    <scope>NUCLEOTIDE SEQUENCE [LARGE SCALE GENOMIC DNA]</scope>
    <source>
        <strain evidence="1 2">FDAARGOS_643</strain>
    </source>
</reference>
<evidence type="ECO:0000313" key="1">
    <source>
        <dbReference type="EMBL" id="QEU08019.1"/>
    </source>
</evidence>
<dbReference type="GO" id="GO:0004803">
    <property type="term" value="F:transposase activity"/>
    <property type="evidence" value="ECO:0007669"/>
    <property type="project" value="InterPro"/>
</dbReference>
<dbReference type="GO" id="GO:0006313">
    <property type="term" value="P:DNA transposition"/>
    <property type="evidence" value="ECO:0007669"/>
    <property type="project" value="InterPro"/>
</dbReference>